<keyword evidence="2" id="KW-0328">Glycosyltransferase</keyword>
<dbReference type="Gene3D" id="3.40.50.2000">
    <property type="entry name" value="Glycogen Phosphorylase B"/>
    <property type="match status" value="2"/>
</dbReference>
<feature type="domain" description="Glycosyltransferase subfamily 4-like N-terminal" evidence="1">
    <location>
        <begin position="12"/>
        <end position="175"/>
    </location>
</feature>
<sequence>MKIFHAAETIKGGVATVMRQIAIHQEKNENVSRMICLVPEDQASELSPLDMRNIVTFKRTGRNLLSFVAFTKRFVQLVLKDKPDIVHLHSTFSGVLGRLALIFLWPVRRPKVVYCPHAFSFIIPGSSAKRKAYAFVEVILSKITDAIICVSEYERQQGISHGLPENKLVVVYNGVPQVKGVQQAYKNPYPEGVTNLLFVGRFDYQKGFDILELTMGILKGKPFHLTAIGGSVHGSYIENKELPQTSYTGWLSADELIPYFTHADILVIPSRWEGFAMVPLEAMSYGLPVVASDSTSLPEVVTDGITGKLFPLSRPEALAELLSVYSASDWRIMGENAREEFLRKFTSEKMLSNTDKVYQAIIPSMKI</sequence>
<dbReference type="EC" id="2.4.1.11" evidence="2"/>
<dbReference type="AlphaFoldDB" id="A0A1C3HBE5"/>
<dbReference type="SUPFAM" id="SSF53756">
    <property type="entry name" value="UDP-Glycosyltransferase/glycogen phosphorylase"/>
    <property type="match status" value="1"/>
</dbReference>
<evidence type="ECO:0000259" key="1">
    <source>
        <dbReference type="Pfam" id="PF13439"/>
    </source>
</evidence>
<dbReference type="Pfam" id="PF13439">
    <property type="entry name" value="Glyco_transf_4"/>
    <property type="match status" value="1"/>
</dbReference>
<dbReference type="PANTHER" id="PTHR45947">
    <property type="entry name" value="SULFOQUINOVOSYL TRANSFERASE SQD2"/>
    <property type="match status" value="1"/>
</dbReference>
<name>A0A1C3HBE5_SERMA</name>
<dbReference type="PANTHER" id="PTHR45947:SF3">
    <property type="entry name" value="SULFOQUINOVOSYL TRANSFERASE SQD2"/>
    <property type="match status" value="1"/>
</dbReference>
<keyword evidence="2" id="KW-0808">Transferase</keyword>
<dbReference type="EMBL" id="LT575490">
    <property type="protein sequence ID" value="SAY42359.1"/>
    <property type="molecule type" value="Genomic_DNA"/>
</dbReference>
<dbReference type="Pfam" id="PF13692">
    <property type="entry name" value="Glyco_trans_1_4"/>
    <property type="match status" value="1"/>
</dbReference>
<dbReference type="GO" id="GO:0004373">
    <property type="term" value="F:alpha-1,4-glucan glucosyltransferase (UDP-glucose donor) activity"/>
    <property type="evidence" value="ECO:0007669"/>
    <property type="project" value="UniProtKB-EC"/>
</dbReference>
<protein>
    <submittedName>
        <fullName evidence="2">Glycogen synthase</fullName>
        <ecNumber evidence="2">2.4.1.11</ecNumber>
    </submittedName>
</protein>
<dbReference type="InterPro" id="IPR050194">
    <property type="entry name" value="Glycosyltransferase_grp1"/>
</dbReference>
<organism evidence="2">
    <name type="scientific">Serratia marcescens</name>
    <dbReference type="NCBI Taxonomy" id="615"/>
    <lineage>
        <taxon>Bacteria</taxon>
        <taxon>Pseudomonadati</taxon>
        <taxon>Pseudomonadota</taxon>
        <taxon>Gammaproteobacteria</taxon>
        <taxon>Enterobacterales</taxon>
        <taxon>Yersiniaceae</taxon>
        <taxon>Serratia</taxon>
    </lineage>
</organism>
<dbReference type="InterPro" id="IPR028098">
    <property type="entry name" value="Glyco_trans_4-like_N"/>
</dbReference>
<accession>A0A1C3HBE5</accession>
<evidence type="ECO:0000313" key="2">
    <source>
        <dbReference type="EMBL" id="SAY42359.1"/>
    </source>
</evidence>
<gene>
    <name evidence="2" type="ORF">PWN146_01037</name>
</gene>
<proteinExistence type="predicted"/>
<reference evidence="2" key="1">
    <citation type="submission" date="2016-05" db="EMBL/GenBank/DDBJ databases">
        <authorList>
            <person name="Cock P.J.A."/>
            <person name="Cock P.J.A."/>
        </authorList>
    </citation>
    <scope>NUCLEOTIDE SEQUENCE</scope>
    <source>
        <strain evidence="2">PWN146_assembly</strain>
    </source>
</reference>